<evidence type="ECO:0000256" key="4">
    <source>
        <dbReference type="ARBA" id="ARBA00022989"/>
    </source>
</evidence>
<organism evidence="8 9">
    <name type="scientific">Isachenkonia alkalipeptolytica</name>
    <dbReference type="NCBI Taxonomy" id="2565777"/>
    <lineage>
        <taxon>Bacteria</taxon>
        <taxon>Bacillati</taxon>
        <taxon>Bacillota</taxon>
        <taxon>Clostridia</taxon>
        <taxon>Eubacteriales</taxon>
        <taxon>Clostridiaceae</taxon>
        <taxon>Isachenkonia</taxon>
    </lineage>
</organism>
<evidence type="ECO:0000256" key="5">
    <source>
        <dbReference type="ARBA" id="ARBA00023136"/>
    </source>
</evidence>
<evidence type="ECO:0000256" key="1">
    <source>
        <dbReference type="ARBA" id="ARBA00004651"/>
    </source>
</evidence>
<protein>
    <submittedName>
        <fullName evidence="8">YihY/virulence factor BrkB family protein</fullName>
    </submittedName>
</protein>
<evidence type="ECO:0000256" key="6">
    <source>
        <dbReference type="SAM" id="MobiDB-lite"/>
    </source>
</evidence>
<feature type="transmembrane region" description="Helical" evidence="7">
    <location>
        <begin position="161"/>
        <end position="187"/>
    </location>
</feature>
<name>A0AA43XIV2_9CLOT</name>
<keyword evidence="4 7" id="KW-1133">Transmembrane helix</keyword>
<feature type="compositionally biased region" description="Basic and acidic residues" evidence="6">
    <location>
        <begin position="59"/>
        <end position="72"/>
    </location>
</feature>
<dbReference type="NCBIfam" id="TIGR00765">
    <property type="entry name" value="yihY_not_rbn"/>
    <property type="match status" value="1"/>
</dbReference>
<evidence type="ECO:0000313" key="8">
    <source>
        <dbReference type="EMBL" id="NBG87286.1"/>
    </source>
</evidence>
<reference evidence="8 9" key="1">
    <citation type="submission" date="2019-04" db="EMBL/GenBank/DDBJ databases">
        <title>Isachenkonia alkalipeptolytica gen. nov. sp. nov. a new anaerobic, alkiliphilic organothrophic bacterium capable to reduce synthesized ferrihydrite isolated from a soda lake.</title>
        <authorList>
            <person name="Toshchakov S.V."/>
            <person name="Zavarzina D.G."/>
            <person name="Zhilina T.N."/>
            <person name="Kostrikina N.A."/>
            <person name="Kublanov I.V."/>
        </authorList>
    </citation>
    <scope>NUCLEOTIDE SEQUENCE [LARGE SCALE GENOMIC DNA]</scope>
    <source>
        <strain evidence="8 9">Z-1701</strain>
    </source>
</reference>
<feature type="transmembrane region" description="Helical" evidence="7">
    <location>
        <begin position="328"/>
        <end position="356"/>
    </location>
</feature>
<gene>
    <name evidence="8" type="ORF">ISALK_02110</name>
</gene>
<keyword evidence="3 7" id="KW-0812">Transmembrane</keyword>
<dbReference type="Pfam" id="PF03631">
    <property type="entry name" value="Virul_fac_BrkB"/>
    <property type="match status" value="1"/>
</dbReference>
<dbReference type="Proteomes" id="UP000449710">
    <property type="component" value="Unassembled WGS sequence"/>
</dbReference>
<feature type="transmembrane region" description="Helical" evidence="7">
    <location>
        <begin position="12"/>
        <end position="31"/>
    </location>
</feature>
<dbReference type="InterPro" id="IPR017039">
    <property type="entry name" value="Virul_fac_BrkB"/>
</dbReference>
<comment type="caution">
    <text evidence="8">The sequence shown here is derived from an EMBL/GenBank/DDBJ whole genome shotgun (WGS) entry which is preliminary data.</text>
</comment>
<evidence type="ECO:0000256" key="2">
    <source>
        <dbReference type="ARBA" id="ARBA00022475"/>
    </source>
</evidence>
<dbReference type="AlphaFoldDB" id="A0AA43XIV2"/>
<evidence type="ECO:0000256" key="3">
    <source>
        <dbReference type="ARBA" id="ARBA00022692"/>
    </source>
</evidence>
<feature type="transmembrane region" description="Helical" evidence="7">
    <location>
        <begin position="260"/>
        <end position="281"/>
    </location>
</feature>
<dbReference type="PANTHER" id="PTHR30213">
    <property type="entry name" value="INNER MEMBRANE PROTEIN YHJD"/>
    <property type="match status" value="1"/>
</dbReference>
<keyword evidence="2" id="KW-1003">Cell membrane</keyword>
<keyword evidence="5 7" id="KW-0472">Membrane</keyword>
<evidence type="ECO:0000313" key="9">
    <source>
        <dbReference type="Proteomes" id="UP000449710"/>
    </source>
</evidence>
<evidence type="ECO:0000256" key="7">
    <source>
        <dbReference type="SAM" id="Phobius"/>
    </source>
</evidence>
<proteinExistence type="predicted"/>
<feature type="transmembrane region" description="Helical" evidence="7">
    <location>
        <begin position="218"/>
        <end position="240"/>
    </location>
</feature>
<feature type="transmembrane region" description="Helical" evidence="7">
    <location>
        <begin position="119"/>
        <end position="141"/>
    </location>
</feature>
<sequence>MLASISPDSILWFFFLIGVFILIVALIQLILRISDFKANLEHLRGPMERASDAQKTPRKKPDTFSRPSHENFSEVDTPPSSEVEELSQDLKEDSKTFFKSLLNNIKDDKVPDLGAQTTYYLVLALFPFFIFLLSVLQYTPLEYEIIISTLEGLLPEDAHELIFGTIEEVFTASSGALLSFGALAALWSSLKGANALIKGVNTAYNVEETRNFFQVKAVALLTTIGVPIVILSAFFFIVFGEVLGTYVFDFFGLSDYFIELWNWMRFPIPMLIMVLFFMVFYKFAPNQKLKFRNVFWGALFTVIFWIIASLGFSFYVNNFSNYSAVYGSLGTIVVVLLWLYISSIIIIVGGEVNVVLSRLRRE</sequence>
<dbReference type="GO" id="GO:0005886">
    <property type="term" value="C:plasma membrane"/>
    <property type="evidence" value="ECO:0007669"/>
    <property type="project" value="UniProtKB-SubCell"/>
</dbReference>
<accession>A0AA43XIV2</accession>
<keyword evidence="9" id="KW-1185">Reference proteome</keyword>
<dbReference type="PANTHER" id="PTHR30213:SF0">
    <property type="entry name" value="UPF0761 MEMBRANE PROTEIN YIHY"/>
    <property type="match status" value="1"/>
</dbReference>
<comment type="subcellular location">
    <subcellularLocation>
        <location evidence="1">Cell membrane</location>
        <topology evidence="1">Multi-pass membrane protein</topology>
    </subcellularLocation>
</comment>
<feature type="region of interest" description="Disordered" evidence="6">
    <location>
        <begin position="47"/>
        <end position="80"/>
    </location>
</feature>
<dbReference type="EMBL" id="SUMG01000002">
    <property type="protein sequence ID" value="NBG87286.1"/>
    <property type="molecule type" value="Genomic_DNA"/>
</dbReference>
<feature type="transmembrane region" description="Helical" evidence="7">
    <location>
        <begin position="293"/>
        <end position="316"/>
    </location>
</feature>